<dbReference type="SUPFAM" id="SSF46689">
    <property type="entry name" value="Homeodomain-like"/>
    <property type="match status" value="2"/>
</dbReference>
<reference evidence="5" key="1">
    <citation type="submission" date="2019-08" db="EMBL/GenBank/DDBJ databases">
        <authorList>
            <person name="Kucharzyk K."/>
            <person name="Murdoch R.W."/>
            <person name="Higgins S."/>
            <person name="Loffler F."/>
        </authorList>
    </citation>
    <scope>NUCLEOTIDE SEQUENCE</scope>
</reference>
<dbReference type="InterPro" id="IPR050204">
    <property type="entry name" value="AraC_XylS_family_regulators"/>
</dbReference>
<accession>A0A645HYM8</accession>
<dbReference type="GO" id="GO:0003700">
    <property type="term" value="F:DNA-binding transcription factor activity"/>
    <property type="evidence" value="ECO:0007669"/>
    <property type="project" value="InterPro"/>
</dbReference>
<sequence length="137" mass="15202">MLDRLVLQSASVREQQALARPLGGLAAQVRRRVLEYIDAHLARSEALTLSQLAQVANLSEFHFARMFRQSMGCTPHGWIALKRLARARDLLGQPRGAPALEMVAAECGYSSASHLARSFRVEMGVTPTQYARARRNT</sequence>
<dbReference type="GO" id="GO:0043565">
    <property type="term" value="F:sequence-specific DNA binding"/>
    <property type="evidence" value="ECO:0007669"/>
    <property type="project" value="InterPro"/>
</dbReference>
<protein>
    <recommendedName>
        <fullName evidence="4">HTH araC/xylS-type domain-containing protein</fullName>
    </recommendedName>
</protein>
<dbReference type="Gene3D" id="1.10.10.60">
    <property type="entry name" value="Homeodomain-like"/>
    <property type="match status" value="1"/>
</dbReference>
<evidence type="ECO:0000256" key="2">
    <source>
        <dbReference type="ARBA" id="ARBA00023125"/>
    </source>
</evidence>
<dbReference type="Pfam" id="PF12833">
    <property type="entry name" value="HTH_18"/>
    <property type="match status" value="1"/>
</dbReference>
<keyword evidence="2" id="KW-0238">DNA-binding</keyword>
<evidence type="ECO:0000313" key="5">
    <source>
        <dbReference type="EMBL" id="MPN44151.1"/>
    </source>
</evidence>
<dbReference type="AlphaFoldDB" id="A0A645HYM8"/>
<organism evidence="5">
    <name type="scientific">bioreactor metagenome</name>
    <dbReference type="NCBI Taxonomy" id="1076179"/>
    <lineage>
        <taxon>unclassified sequences</taxon>
        <taxon>metagenomes</taxon>
        <taxon>ecological metagenomes</taxon>
    </lineage>
</organism>
<dbReference type="SMART" id="SM00342">
    <property type="entry name" value="HTH_ARAC"/>
    <property type="match status" value="1"/>
</dbReference>
<evidence type="ECO:0000256" key="1">
    <source>
        <dbReference type="ARBA" id="ARBA00023015"/>
    </source>
</evidence>
<keyword evidence="3" id="KW-0804">Transcription</keyword>
<keyword evidence="1" id="KW-0805">Transcription regulation</keyword>
<evidence type="ECO:0000259" key="4">
    <source>
        <dbReference type="PROSITE" id="PS01124"/>
    </source>
</evidence>
<dbReference type="PROSITE" id="PS01124">
    <property type="entry name" value="HTH_ARAC_FAMILY_2"/>
    <property type="match status" value="1"/>
</dbReference>
<evidence type="ECO:0000256" key="3">
    <source>
        <dbReference type="ARBA" id="ARBA00023163"/>
    </source>
</evidence>
<dbReference type="InterPro" id="IPR009057">
    <property type="entry name" value="Homeodomain-like_sf"/>
</dbReference>
<dbReference type="InterPro" id="IPR018060">
    <property type="entry name" value="HTH_AraC"/>
</dbReference>
<name>A0A645HYM8_9ZZZZ</name>
<feature type="domain" description="HTH araC/xylS-type" evidence="4">
    <location>
        <begin position="31"/>
        <end position="133"/>
    </location>
</feature>
<dbReference type="EMBL" id="VSSQ01103052">
    <property type="protein sequence ID" value="MPN44151.1"/>
    <property type="molecule type" value="Genomic_DNA"/>
</dbReference>
<dbReference type="PANTHER" id="PTHR46796:SF6">
    <property type="entry name" value="ARAC SUBFAMILY"/>
    <property type="match status" value="1"/>
</dbReference>
<proteinExistence type="predicted"/>
<gene>
    <name evidence="5" type="ORF">SDC9_191712</name>
</gene>
<comment type="caution">
    <text evidence="5">The sequence shown here is derived from an EMBL/GenBank/DDBJ whole genome shotgun (WGS) entry which is preliminary data.</text>
</comment>
<dbReference type="PANTHER" id="PTHR46796">
    <property type="entry name" value="HTH-TYPE TRANSCRIPTIONAL ACTIVATOR RHAS-RELATED"/>
    <property type="match status" value="1"/>
</dbReference>